<name>A0ACB8DB59_DERSI</name>
<sequence length="312" mass="34602">MKPRVFLHCDVGGRPYRIEDFRSPFEELGVIKAVSGIGPYQMSRVWMLKLRTPEAKNRLVSSGGIRVKGRYCAVIDSVKQQLTVKVYWVAFDVPNEAVRKVLSEFGDVKDVKLEEWSVPGFEQGDSTTRVARMTLRDGITADELPDLFSNFQTPAVAAARRRLSGVNAERECLNRVSEALGSVWRLHHLAGSSACMSDTGWANACQWSLSTKTLAREGDVLSNARAAVEAQVDPFDLDVLLPHLARHANLAAQQTSLGRNKRDAGLGDSELNTFRVAFRNVKCVIVDEVSMLSSDNLNTIDGRLKQITQKLN</sequence>
<dbReference type="Proteomes" id="UP000821865">
    <property type="component" value="Chromosome 2"/>
</dbReference>
<organism evidence="1 2">
    <name type="scientific">Dermacentor silvarum</name>
    <name type="common">Tick</name>
    <dbReference type="NCBI Taxonomy" id="543639"/>
    <lineage>
        <taxon>Eukaryota</taxon>
        <taxon>Metazoa</taxon>
        <taxon>Ecdysozoa</taxon>
        <taxon>Arthropoda</taxon>
        <taxon>Chelicerata</taxon>
        <taxon>Arachnida</taxon>
        <taxon>Acari</taxon>
        <taxon>Parasitiformes</taxon>
        <taxon>Ixodida</taxon>
        <taxon>Ixodoidea</taxon>
        <taxon>Ixodidae</taxon>
        <taxon>Rhipicephalinae</taxon>
        <taxon>Dermacentor</taxon>
    </lineage>
</organism>
<evidence type="ECO:0000313" key="2">
    <source>
        <dbReference type="Proteomes" id="UP000821865"/>
    </source>
</evidence>
<evidence type="ECO:0000313" key="1">
    <source>
        <dbReference type="EMBL" id="KAH7965285.1"/>
    </source>
</evidence>
<accession>A0ACB8DB59</accession>
<keyword evidence="2" id="KW-1185">Reference proteome</keyword>
<dbReference type="EMBL" id="CM023471">
    <property type="protein sequence ID" value="KAH7965285.1"/>
    <property type="molecule type" value="Genomic_DNA"/>
</dbReference>
<protein>
    <submittedName>
        <fullName evidence="1">Uncharacterized protein</fullName>
    </submittedName>
</protein>
<comment type="caution">
    <text evidence="1">The sequence shown here is derived from an EMBL/GenBank/DDBJ whole genome shotgun (WGS) entry which is preliminary data.</text>
</comment>
<gene>
    <name evidence="1" type="ORF">HPB49_005910</name>
</gene>
<reference evidence="1" key="1">
    <citation type="submission" date="2020-05" db="EMBL/GenBank/DDBJ databases">
        <title>Large-scale comparative analyses of tick genomes elucidate their genetic diversity and vector capacities.</title>
        <authorList>
            <person name="Jia N."/>
            <person name="Wang J."/>
            <person name="Shi W."/>
            <person name="Du L."/>
            <person name="Sun Y."/>
            <person name="Zhan W."/>
            <person name="Jiang J."/>
            <person name="Wang Q."/>
            <person name="Zhang B."/>
            <person name="Ji P."/>
            <person name="Sakyi L.B."/>
            <person name="Cui X."/>
            <person name="Yuan T."/>
            <person name="Jiang B."/>
            <person name="Yang W."/>
            <person name="Lam T.T.-Y."/>
            <person name="Chang Q."/>
            <person name="Ding S."/>
            <person name="Wang X."/>
            <person name="Zhu J."/>
            <person name="Ruan X."/>
            <person name="Zhao L."/>
            <person name="Wei J."/>
            <person name="Que T."/>
            <person name="Du C."/>
            <person name="Cheng J."/>
            <person name="Dai P."/>
            <person name="Han X."/>
            <person name="Huang E."/>
            <person name="Gao Y."/>
            <person name="Liu J."/>
            <person name="Shao H."/>
            <person name="Ye R."/>
            <person name="Li L."/>
            <person name="Wei W."/>
            <person name="Wang X."/>
            <person name="Wang C."/>
            <person name="Yang T."/>
            <person name="Huo Q."/>
            <person name="Li W."/>
            <person name="Guo W."/>
            <person name="Chen H."/>
            <person name="Zhou L."/>
            <person name="Ni X."/>
            <person name="Tian J."/>
            <person name="Zhou Y."/>
            <person name="Sheng Y."/>
            <person name="Liu T."/>
            <person name="Pan Y."/>
            <person name="Xia L."/>
            <person name="Li J."/>
            <person name="Zhao F."/>
            <person name="Cao W."/>
        </authorList>
    </citation>
    <scope>NUCLEOTIDE SEQUENCE</scope>
    <source>
        <strain evidence="1">Dsil-2018</strain>
    </source>
</reference>
<proteinExistence type="predicted"/>